<dbReference type="InterPro" id="IPR001839">
    <property type="entry name" value="TGF-b_C"/>
</dbReference>
<evidence type="ECO:0000256" key="7">
    <source>
        <dbReference type="ARBA" id="ARBA00023180"/>
    </source>
</evidence>
<evidence type="ECO:0000256" key="4">
    <source>
        <dbReference type="ARBA" id="ARBA00022729"/>
    </source>
</evidence>
<keyword evidence="7" id="KW-0325">Glycoprotein</keyword>
<dbReference type="Pfam" id="PF00688">
    <property type="entry name" value="TGFb_propeptide"/>
    <property type="match status" value="2"/>
</dbReference>
<feature type="region of interest" description="Disordered" evidence="9">
    <location>
        <begin position="199"/>
        <end position="226"/>
    </location>
</feature>
<comment type="similarity">
    <text evidence="2 8">Belongs to the TGF-beta family.</text>
</comment>
<evidence type="ECO:0000313" key="13">
    <source>
        <dbReference type="Proteomes" id="UP001591681"/>
    </source>
</evidence>
<keyword evidence="5 8" id="KW-0339">Growth factor</keyword>
<feature type="region of interest" description="Disordered" evidence="9">
    <location>
        <begin position="278"/>
        <end position="317"/>
    </location>
</feature>
<dbReference type="GO" id="GO:0008083">
    <property type="term" value="F:growth factor activity"/>
    <property type="evidence" value="ECO:0007669"/>
    <property type="project" value="UniProtKB-KW"/>
</dbReference>
<feature type="compositionally biased region" description="Acidic residues" evidence="9">
    <location>
        <begin position="380"/>
        <end position="390"/>
    </location>
</feature>
<feature type="signal peptide" evidence="10">
    <location>
        <begin position="1"/>
        <end position="37"/>
    </location>
</feature>
<evidence type="ECO:0000313" key="12">
    <source>
        <dbReference type="EMBL" id="KAL2092185.1"/>
    </source>
</evidence>
<gene>
    <name evidence="12" type="ORF">ACEWY4_011983</name>
</gene>
<evidence type="ECO:0000256" key="2">
    <source>
        <dbReference type="ARBA" id="ARBA00006656"/>
    </source>
</evidence>
<dbReference type="InterPro" id="IPR015615">
    <property type="entry name" value="TGF-beta-rel"/>
</dbReference>
<dbReference type="EMBL" id="JBHFQA010000010">
    <property type="protein sequence ID" value="KAL2092185.1"/>
    <property type="molecule type" value="Genomic_DNA"/>
</dbReference>
<evidence type="ECO:0000259" key="11">
    <source>
        <dbReference type="PROSITE" id="PS51362"/>
    </source>
</evidence>
<dbReference type="GO" id="GO:0035239">
    <property type="term" value="P:tube morphogenesis"/>
    <property type="evidence" value="ECO:0007669"/>
    <property type="project" value="UniProtKB-ARBA"/>
</dbReference>
<dbReference type="PANTHER" id="PTHR11848">
    <property type="entry name" value="TGF-BETA FAMILY"/>
    <property type="match status" value="1"/>
</dbReference>
<name>A0ABD1JZ83_9TELE</name>
<dbReference type="PROSITE" id="PS51362">
    <property type="entry name" value="TGF_BETA_2"/>
    <property type="match status" value="1"/>
</dbReference>
<protein>
    <recommendedName>
        <fullName evidence="11">TGF-beta family profile domain-containing protein</fullName>
    </recommendedName>
</protein>
<dbReference type="InterPro" id="IPR017948">
    <property type="entry name" value="TGFb_CS"/>
</dbReference>
<evidence type="ECO:0000256" key="1">
    <source>
        <dbReference type="ARBA" id="ARBA00004613"/>
    </source>
</evidence>
<reference evidence="12 13" key="1">
    <citation type="submission" date="2024-09" db="EMBL/GenBank/DDBJ databases">
        <title>A chromosome-level genome assembly of Gray's grenadier anchovy, Coilia grayii.</title>
        <authorList>
            <person name="Fu Z."/>
        </authorList>
    </citation>
    <scope>NUCLEOTIDE SEQUENCE [LARGE SCALE GENOMIC DNA]</scope>
    <source>
        <strain evidence="12">G4</strain>
        <tissue evidence="12">Muscle</tissue>
    </source>
</reference>
<feature type="chain" id="PRO_5044746271" description="TGF-beta family profile domain-containing protein" evidence="10">
    <location>
        <begin position="38"/>
        <end position="519"/>
    </location>
</feature>
<dbReference type="InterPro" id="IPR001111">
    <property type="entry name" value="TGF-b_propeptide"/>
</dbReference>
<evidence type="ECO:0000256" key="6">
    <source>
        <dbReference type="ARBA" id="ARBA00023157"/>
    </source>
</evidence>
<comment type="caution">
    <text evidence="12">The sequence shown here is derived from an EMBL/GenBank/DDBJ whole genome shotgun (WGS) entry which is preliminary data.</text>
</comment>
<evidence type="ECO:0000256" key="9">
    <source>
        <dbReference type="SAM" id="MobiDB-lite"/>
    </source>
</evidence>
<evidence type="ECO:0000256" key="5">
    <source>
        <dbReference type="ARBA" id="ARBA00023030"/>
    </source>
</evidence>
<proteinExistence type="inferred from homology"/>
<dbReference type="Gene3D" id="2.10.90.10">
    <property type="entry name" value="Cystine-knot cytokines"/>
    <property type="match status" value="1"/>
</dbReference>
<comment type="subcellular location">
    <subcellularLocation>
        <location evidence="1">Secreted</location>
    </subcellularLocation>
</comment>
<keyword evidence="13" id="KW-1185">Reference proteome</keyword>
<dbReference type="Pfam" id="PF00019">
    <property type="entry name" value="TGF_beta"/>
    <property type="match status" value="1"/>
</dbReference>
<dbReference type="Proteomes" id="UP001591681">
    <property type="component" value="Unassembled WGS sequence"/>
</dbReference>
<feature type="domain" description="TGF-beta family profile" evidence="11">
    <location>
        <begin position="407"/>
        <end position="519"/>
    </location>
</feature>
<organism evidence="12 13">
    <name type="scientific">Coilia grayii</name>
    <name type="common">Gray's grenadier anchovy</name>
    <dbReference type="NCBI Taxonomy" id="363190"/>
    <lineage>
        <taxon>Eukaryota</taxon>
        <taxon>Metazoa</taxon>
        <taxon>Chordata</taxon>
        <taxon>Craniata</taxon>
        <taxon>Vertebrata</taxon>
        <taxon>Euteleostomi</taxon>
        <taxon>Actinopterygii</taxon>
        <taxon>Neopterygii</taxon>
        <taxon>Teleostei</taxon>
        <taxon>Clupei</taxon>
        <taxon>Clupeiformes</taxon>
        <taxon>Clupeoidei</taxon>
        <taxon>Engraulidae</taxon>
        <taxon>Coilinae</taxon>
        <taxon>Coilia</taxon>
    </lineage>
</organism>
<dbReference type="Gene3D" id="2.60.120.970">
    <property type="match status" value="1"/>
</dbReference>
<dbReference type="SMART" id="SM00204">
    <property type="entry name" value="TGFB"/>
    <property type="match status" value="1"/>
</dbReference>
<sequence length="519" mass="56818">MVMGVGRLQSRGLSVVMSPVLLSFSLVLLVGPLCAGASPIMAPETHRLAPGLDDRRGGVVDPSLLEQNSEVDMQKLLDSLKGQFLRTFNLSGLGPQHSHPSAERTEPPEYMMELYNRFANDRTAMPTANIIRSFRDEDSSPCSVGARGVRIYPLLFNVSLPHHERVTAAELRLYTLVQTDRHLYAGVDRKVTVYEVEQRYPGNSSGGDGGGRGGVSRGDALNVGPDAGPEERIVLVELASRQVYGLDNGWESFDMTAAVHRWRKSSHSNTHRLEVHIASLEPGTDKDGEAEASETASEHEGRPVGSDGNMDIETNQEDRHRPLMIIFSDDQSGDHHRGDRRELNEMIGHEAVGVGLQDNLNGLLDELGELGLAEGGEGGEGGDGDNEPNEEALMQMHSNLIYDSSSRIRRNAKGNHCKKNSLYVEFKDIGWDSWILAPTGYEAYECTGVCSFPLTPHVKPTKHAMVQTLVNMKSPQKVAPACCVPTKLDPIALLYLDDAGVVTYKYKFEGMVVAECGCR</sequence>
<dbReference type="PROSITE" id="PS00250">
    <property type="entry name" value="TGF_BETA_1"/>
    <property type="match status" value="1"/>
</dbReference>
<evidence type="ECO:0000256" key="8">
    <source>
        <dbReference type="RuleBase" id="RU000354"/>
    </source>
</evidence>
<feature type="region of interest" description="Disordered" evidence="9">
    <location>
        <begin position="371"/>
        <end position="390"/>
    </location>
</feature>
<keyword evidence="3" id="KW-0964">Secreted</keyword>
<keyword evidence="6" id="KW-1015">Disulfide bond</keyword>
<dbReference type="AlphaFoldDB" id="A0ABD1JZ83"/>
<dbReference type="GO" id="GO:0005576">
    <property type="term" value="C:extracellular region"/>
    <property type="evidence" value="ECO:0007669"/>
    <property type="project" value="UniProtKB-SubCell"/>
</dbReference>
<dbReference type="FunFam" id="2.10.90.10:FF:000001">
    <property type="entry name" value="Bone morphogenetic protein 4"/>
    <property type="match status" value="1"/>
</dbReference>
<dbReference type="SUPFAM" id="SSF57501">
    <property type="entry name" value="Cystine-knot cytokines"/>
    <property type="match status" value="1"/>
</dbReference>
<feature type="compositionally biased region" description="Gly residues" evidence="9">
    <location>
        <begin position="204"/>
        <end position="216"/>
    </location>
</feature>
<evidence type="ECO:0000256" key="10">
    <source>
        <dbReference type="SAM" id="SignalP"/>
    </source>
</evidence>
<dbReference type="PANTHER" id="PTHR11848:SF39">
    <property type="entry name" value="BONE MORPHOGENETIC PROTEIN 10"/>
    <property type="match status" value="1"/>
</dbReference>
<evidence type="ECO:0000256" key="3">
    <source>
        <dbReference type="ARBA" id="ARBA00022525"/>
    </source>
</evidence>
<accession>A0ABD1JZ83</accession>
<keyword evidence="4 10" id="KW-0732">Signal</keyword>
<dbReference type="InterPro" id="IPR029034">
    <property type="entry name" value="Cystine-knot_cytokine"/>
</dbReference>